<feature type="transmembrane region" description="Helical" evidence="3">
    <location>
        <begin position="196"/>
        <end position="217"/>
    </location>
</feature>
<evidence type="ECO:0000256" key="2">
    <source>
        <dbReference type="ARBA" id="ARBA00012176"/>
    </source>
</evidence>
<proteinExistence type="inferred from homology"/>
<dbReference type="Gene3D" id="3.40.50.10320">
    <property type="entry name" value="LmbE-like"/>
    <property type="match status" value="1"/>
</dbReference>
<organism evidence="4 5">
    <name type="scientific">Prorocentrum cordatum</name>
    <dbReference type="NCBI Taxonomy" id="2364126"/>
    <lineage>
        <taxon>Eukaryota</taxon>
        <taxon>Sar</taxon>
        <taxon>Alveolata</taxon>
        <taxon>Dinophyceae</taxon>
        <taxon>Prorocentrales</taxon>
        <taxon>Prorocentraceae</taxon>
        <taxon>Prorocentrum</taxon>
    </lineage>
</organism>
<comment type="similarity">
    <text evidence="1">Belongs to the PIGL family.</text>
</comment>
<dbReference type="InterPro" id="IPR024078">
    <property type="entry name" value="LmbE-like_dom_sf"/>
</dbReference>
<sequence>MRDGPLAGRRVALVVAHPDDEVMFFWPTLLKFQSAGMKISILCLSTGNADGLGDIRKGEMERSCARIGVLGDALSVLDVAELRDGFHEWPQHVVSDHVLKFVRRQEADLVLTFDDYGVSGHPNHISTSLGVRCAYDAAMASTGAAPFQVLMLRSVGLLMKYIGAMNLLLGGGIASYTCVNPIVCLQALAVHWSQLVWYRVLFALFSRYAFLNTYVQYGIRSGGADKKNE</sequence>
<dbReference type="PANTHER" id="PTHR12993:SF11">
    <property type="entry name" value="N-ACETYLGLUCOSAMINYL-PHOSPHATIDYLINOSITOL DE-N-ACETYLASE"/>
    <property type="match status" value="1"/>
</dbReference>
<dbReference type="Pfam" id="PF02585">
    <property type="entry name" value="PIG-L"/>
    <property type="match status" value="1"/>
</dbReference>
<keyword evidence="5" id="KW-1185">Reference proteome</keyword>
<keyword evidence="3" id="KW-1133">Transmembrane helix</keyword>
<reference evidence="4" key="1">
    <citation type="submission" date="2023-10" db="EMBL/GenBank/DDBJ databases">
        <authorList>
            <person name="Chen Y."/>
            <person name="Shah S."/>
            <person name="Dougan E. K."/>
            <person name="Thang M."/>
            <person name="Chan C."/>
        </authorList>
    </citation>
    <scope>NUCLEOTIDE SEQUENCE [LARGE SCALE GENOMIC DNA]</scope>
</reference>
<dbReference type="InterPro" id="IPR003737">
    <property type="entry name" value="GlcNAc_PI_deacetylase-related"/>
</dbReference>
<accession>A0ABN9S6C7</accession>
<gene>
    <name evidence="4" type="ORF">PCOR1329_LOCUS26357</name>
</gene>
<keyword evidence="3" id="KW-0472">Membrane</keyword>
<comment type="caution">
    <text evidence="4">The sequence shown here is derived from an EMBL/GenBank/DDBJ whole genome shotgun (WGS) entry which is preliminary data.</text>
</comment>
<dbReference type="PANTHER" id="PTHR12993">
    <property type="entry name" value="N-ACETYLGLUCOSAMINYL-PHOSPHATIDYLINOSITOL DE-N-ACETYLASE-RELATED"/>
    <property type="match status" value="1"/>
</dbReference>
<evidence type="ECO:0000313" key="4">
    <source>
        <dbReference type="EMBL" id="CAK0826536.1"/>
    </source>
</evidence>
<dbReference type="EMBL" id="CAUYUJ010009358">
    <property type="protein sequence ID" value="CAK0826536.1"/>
    <property type="molecule type" value="Genomic_DNA"/>
</dbReference>
<evidence type="ECO:0000256" key="3">
    <source>
        <dbReference type="SAM" id="Phobius"/>
    </source>
</evidence>
<protein>
    <recommendedName>
        <fullName evidence="2">N-acetylglucosaminylphosphatidylinositol deacetylase</fullName>
        <ecNumber evidence="2">3.5.1.89</ecNumber>
    </recommendedName>
</protein>
<keyword evidence="3" id="KW-0812">Transmembrane</keyword>
<dbReference type="EC" id="3.5.1.89" evidence="2"/>
<evidence type="ECO:0000313" key="5">
    <source>
        <dbReference type="Proteomes" id="UP001189429"/>
    </source>
</evidence>
<name>A0ABN9S6C7_9DINO</name>
<feature type="transmembrane region" description="Helical" evidence="3">
    <location>
        <begin position="167"/>
        <end position="190"/>
    </location>
</feature>
<dbReference type="Proteomes" id="UP001189429">
    <property type="component" value="Unassembled WGS sequence"/>
</dbReference>
<dbReference type="SUPFAM" id="SSF102588">
    <property type="entry name" value="LmbE-like"/>
    <property type="match status" value="1"/>
</dbReference>
<evidence type="ECO:0000256" key="1">
    <source>
        <dbReference type="ARBA" id="ARBA00006066"/>
    </source>
</evidence>